<dbReference type="Proteomes" id="UP000000560">
    <property type="component" value="Chromosome II"/>
</dbReference>
<dbReference type="PROSITE" id="PS50048">
    <property type="entry name" value="ZN2_CY6_FUNGAL_2"/>
    <property type="match status" value="1"/>
</dbReference>
<evidence type="ECO:0000256" key="10">
    <source>
        <dbReference type="SAM" id="MobiDB-lite"/>
    </source>
</evidence>
<dbReference type="HOGENOM" id="CLU_012538_3_0_1"/>
<evidence type="ECO:0000256" key="1">
    <source>
        <dbReference type="ARBA" id="ARBA00004123"/>
    </source>
</evidence>
<dbReference type="CDD" id="cd12148">
    <property type="entry name" value="fungal_TF_MHR"/>
    <property type="match status" value="1"/>
</dbReference>
<keyword evidence="8" id="KW-0804">Transcription</keyword>
<feature type="domain" description="Zn(2)-C6 fungal-type" evidence="11">
    <location>
        <begin position="71"/>
        <end position="100"/>
    </location>
</feature>
<reference evidence="13" key="1">
    <citation type="journal article" date="2005" name="Nature">
        <title>Sequencing of Aspergillus nidulans and comparative analysis with A. fumigatus and A. oryzae.</title>
        <authorList>
            <person name="Galagan J.E."/>
            <person name="Calvo S.E."/>
            <person name="Cuomo C."/>
            <person name="Ma L.J."/>
            <person name="Wortman J.R."/>
            <person name="Batzoglou S."/>
            <person name="Lee S.I."/>
            <person name="Basturkmen M."/>
            <person name="Spevak C.C."/>
            <person name="Clutterbuck J."/>
            <person name="Kapitonov V."/>
            <person name="Jurka J."/>
            <person name="Scazzocchio C."/>
            <person name="Farman M."/>
            <person name="Butler J."/>
            <person name="Purcell S."/>
            <person name="Harris S."/>
            <person name="Braus G.H."/>
            <person name="Draht O."/>
            <person name="Busch S."/>
            <person name="D'Enfert C."/>
            <person name="Bouchier C."/>
            <person name="Goldman G.H."/>
            <person name="Bell-Pedersen D."/>
            <person name="Griffiths-Jones S."/>
            <person name="Doonan J.H."/>
            <person name="Yu J."/>
            <person name="Vienken K."/>
            <person name="Pain A."/>
            <person name="Freitag M."/>
            <person name="Selker E.U."/>
            <person name="Archer D.B."/>
            <person name="Penalva M.A."/>
            <person name="Oakley B.R."/>
            <person name="Momany M."/>
            <person name="Tanaka T."/>
            <person name="Kumagai T."/>
            <person name="Asai K."/>
            <person name="Machida M."/>
            <person name="Nierman W.C."/>
            <person name="Denning D.W."/>
            <person name="Caddick M."/>
            <person name="Hynes M."/>
            <person name="Paoletti M."/>
            <person name="Fischer R."/>
            <person name="Miller B."/>
            <person name="Dyer P."/>
            <person name="Sachs M.S."/>
            <person name="Osmani S.A."/>
            <person name="Birren B.W."/>
        </authorList>
    </citation>
    <scope>NUCLEOTIDE SEQUENCE [LARGE SCALE GENOMIC DNA]</scope>
    <source>
        <strain evidence="13">FGSC A4 / ATCC 38163 / CBS 112.46 / NRRL 194 / M139</strain>
    </source>
</reference>
<keyword evidence="13" id="KW-1185">Reference proteome</keyword>
<gene>
    <name evidence="12" type="ORF">ANIA_03637</name>
</gene>
<sequence>MILMQRGAILQVQGCLPRPCSDAPSVTSLIREKLIFNVMRYRPGRYCVPILREVLSEAPVPAGKPGRKRQSCQQCFSTKRACDKGSPCHRCHLLGLSCTFEPQKALTPADSGSRGISSLPPMHASGSSRDSPLFSFLRHFTDPGREKDRLAIGTTAECSVRRNLETLYSHIQDALIPLDSMAAWFGDLSGSGSFFSPPFSTDDFISADFLASGPGPTKLSGQLNELMMEVVETSRSMELEGSSTMQLPLDTTQLVPLFTVSNVGIFVSVFFHSLYWHLPVVHFPTFDPGNISNPLLLSTFLTGATYSNSLNEAALLPRLLDVAEEYIFRKVTALSTQSGPPILDPTSNWSTIQLIQAGLIIEMLQFGQERVETRRRIRVIRHPSLVSLMRCLGIFNLKRSKPSTVVDGDDTLWKSLIAEEVCIRLASWTFLADGFLTLCFKNRPAISIFELDCPFPWKTGLWEAENASAFSQVAMDHEEELPLPSVREAVRLLLESPNPGPVPSRFSLSAEHLLIIIYALNSLAFMARVDFFEAVSLEKIRRAASNWKQIWDSSSNNEQKLLLGYPKHAEELWLLLTVTLDIDRQRTNLPYLDTDSAATDDLGKLNQFIEWCSRYMKTPNALNKG</sequence>
<dbReference type="GO" id="GO:0000981">
    <property type="term" value="F:DNA-binding transcription factor activity, RNA polymerase II-specific"/>
    <property type="evidence" value="ECO:0000318"/>
    <property type="project" value="GO_Central"/>
</dbReference>
<reference evidence="13" key="2">
    <citation type="journal article" date="2009" name="Fungal Genet. Biol.">
        <title>The 2008 update of the Aspergillus nidulans genome annotation: a community effort.</title>
        <authorList>
            <person name="Wortman J.R."/>
            <person name="Gilsenan J.M."/>
            <person name="Joardar V."/>
            <person name="Deegan J."/>
            <person name="Clutterbuck J."/>
            <person name="Andersen M.R."/>
            <person name="Archer D."/>
            <person name="Bencina M."/>
            <person name="Braus G."/>
            <person name="Coutinho P."/>
            <person name="von Dohren H."/>
            <person name="Doonan J."/>
            <person name="Driessen A.J."/>
            <person name="Durek P."/>
            <person name="Espeso E."/>
            <person name="Fekete E."/>
            <person name="Flipphi M."/>
            <person name="Estrada C.G."/>
            <person name="Geysens S."/>
            <person name="Goldman G."/>
            <person name="de Groot P.W."/>
            <person name="Hansen K."/>
            <person name="Harris S.D."/>
            <person name="Heinekamp T."/>
            <person name="Helmstaedt K."/>
            <person name="Henrissat B."/>
            <person name="Hofmann G."/>
            <person name="Homan T."/>
            <person name="Horio T."/>
            <person name="Horiuchi H."/>
            <person name="James S."/>
            <person name="Jones M."/>
            <person name="Karaffa L."/>
            <person name="Karanyi Z."/>
            <person name="Kato M."/>
            <person name="Keller N."/>
            <person name="Kelly D.E."/>
            <person name="Kiel J.A."/>
            <person name="Kim J.M."/>
            <person name="van der Klei I.J."/>
            <person name="Klis F.M."/>
            <person name="Kovalchuk A."/>
            <person name="Krasevec N."/>
            <person name="Kubicek C.P."/>
            <person name="Liu B."/>
            <person name="Maccabe A."/>
            <person name="Meyer V."/>
            <person name="Mirabito P."/>
            <person name="Miskei M."/>
            <person name="Mos M."/>
            <person name="Mullins J."/>
            <person name="Nelson D.R."/>
            <person name="Nielsen J."/>
            <person name="Oakley B.R."/>
            <person name="Osmani S.A."/>
            <person name="Pakula T."/>
            <person name="Paszewski A."/>
            <person name="Paulsen I."/>
            <person name="Pilsyk S."/>
            <person name="Pocsi I."/>
            <person name="Punt P.J."/>
            <person name="Ram A.F."/>
            <person name="Ren Q."/>
            <person name="Robellet X."/>
            <person name="Robson G."/>
            <person name="Seiboth B."/>
            <person name="van Solingen P."/>
            <person name="Specht T."/>
            <person name="Sun J."/>
            <person name="Taheri-Talesh N."/>
            <person name="Takeshita N."/>
            <person name="Ussery D."/>
            <person name="vanKuyk P.A."/>
            <person name="Visser H."/>
            <person name="van de Vondervoort P.J."/>
            <person name="de Vries R.P."/>
            <person name="Walton J."/>
            <person name="Xiang X."/>
            <person name="Xiong Y."/>
            <person name="Zeng A.P."/>
            <person name="Brandt B.W."/>
            <person name="Cornell M.J."/>
            <person name="van den Hondel C.A."/>
            <person name="Visser J."/>
            <person name="Oliver S.G."/>
            <person name="Turner G."/>
        </authorList>
    </citation>
    <scope>GENOME REANNOTATION</scope>
    <source>
        <strain evidence="13">FGSC A4 / ATCC 38163 / CBS 112.46 / NRRL 194 / M139</strain>
    </source>
</reference>
<dbReference type="VEuPathDB" id="FungiDB:AN3637"/>
<evidence type="ECO:0000313" key="13">
    <source>
        <dbReference type="Proteomes" id="UP000000560"/>
    </source>
</evidence>
<accession>Q5B743</accession>
<keyword evidence="7" id="KW-0238">DNA-binding</keyword>
<protein>
    <submittedName>
        <fullName evidence="12">Transcription factor with C2H2 and Zn(2)-Cys(6) DNA binding domain (Eurofung)</fullName>
    </submittedName>
</protein>
<name>Q5B743_EMENI</name>
<evidence type="ECO:0000259" key="11">
    <source>
        <dbReference type="PROSITE" id="PS50048"/>
    </source>
</evidence>
<keyword evidence="5" id="KW-0862">Zinc</keyword>
<dbReference type="GO" id="GO:0000785">
    <property type="term" value="C:chromatin"/>
    <property type="evidence" value="ECO:0000318"/>
    <property type="project" value="GO_Central"/>
</dbReference>
<dbReference type="GeneID" id="2873060"/>
<dbReference type="KEGG" id="ani:ANIA_03637"/>
<comment type="subcellular location">
    <subcellularLocation>
        <location evidence="1">Nucleus</location>
    </subcellularLocation>
</comment>
<dbReference type="RefSeq" id="XP_661241.1">
    <property type="nucleotide sequence ID" value="XM_656149.1"/>
</dbReference>
<dbReference type="SUPFAM" id="SSF57701">
    <property type="entry name" value="Zn2/Cys6 DNA-binding domain"/>
    <property type="match status" value="1"/>
</dbReference>
<dbReference type="PANTHER" id="PTHR40626">
    <property type="entry name" value="MIP31509P"/>
    <property type="match status" value="1"/>
</dbReference>
<keyword evidence="2" id="KW-0479">Metal-binding</keyword>
<dbReference type="GO" id="GO:0000978">
    <property type="term" value="F:RNA polymerase II cis-regulatory region sequence-specific DNA binding"/>
    <property type="evidence" value="ECO:0000318"/>
    <property type="project" value="GO_Central"/>
</dbReference>
<evidence type="ECO:0000256" key="8">
    <source>
        <dbReference type="ARBA" id="ARBA00023163"/>
    </source>
</evidence>
<dbReference type="InterPro" id="IPR051059">
    <property type="entry name" value="VerF-like"/>
</dbReference>
<dbReference type="InterPro" id="IPR036864">
    <property type="entry name" value="Zn2-C6_fun-type_DNA-bd_sf"/>
</dbReference>
<keyword evidence="4" id="KW-0863">Zinc-finger</keyword>
<keyword evidence="3" id="KW-0677">Repeat</keyword>
<evidence type="ECO:0000256" key="3">
    <source>
        <dbReference type="ARBA" id="ARBA00022737"/>
    </source>
</evidence>
<dbReference type="PANTHER" id="PTHR40626:SF1">
    <property type="entry name" value="TRANSCRIPTION FACTOR WITH C2H2 AND ZN(2)-CYS(6) DNA BINDING DOMAIN (EUROFUNG)"/>
    <property type="match status" value="1"/>
</dbReference>
<dbReference type="InterPro" id="IPR007219">
    <property type="entry name" value="XnlR_reg_dom"/>
</dbReference>
<dbReference type="GO" id="GO:0008270">
    <property type="term" value="F:zinc ion binding"/>
    <property type="evidence" value="ECO:0007669"/>
    <property type="project" value="UniProtKB-KW"/>
</dbReference>
<evidence type="ECO:0000313" key="12">
    <source>
        <dbReference type="EMBL" id="CBF75722.1"/>
    </source>
</evidence>
<evidence type="ECO:0000256" key="5">
    <source>
        <dbReference type="ARBA" id="ARBA00022833"/>
    </source>
</evidence>
<dbReference type="AlphaFoldDB" id="Q5B743"/>
<dbReference type="Gene3D" id="4.10.240.10">
    <property type="entry name" value="Zn(2)-C6 fungal-type DNA-binding domain"/>
    <property type="match status" value="1"/>
</dbReference>
<organism evidence="12 13">
    <name type="scientific">Emericella nidulans (strain FGSC A4 / ATCC 38163 / CBS 112.46 / NRRL 194 / M139)</name>
    <name type="common">Aspergillus nidulans</name>
    <dbReference type="NCBI Taxonomy" id="227321"/>
    <lineage>
        <taxon>Eukaryota</taxon>
        <taxon>Fungi</taxon>
        <taxon>Dikarya</taxon>
        <taxon>Ascomycota</taxon>
        <taxon>Pezizomycotina</taxon>
        <taxon>Eurotiomycetes</taxon>
        <taxon>Eurotiomycetidae</taxon>
        <taxon>Eurotiales</taxon>
        <taxon>Aspergillaceae</taxon>
        <taxon>Aspergillus</taxon>
        <taxon>Aspergillus subgen. Nidulantes</taxon>
    </lineage>
</organism>
<dbReference type="OrthoDB" id="654211at2759"/>
<accession>C8V3X6</accession>
<keyword evidence="6" id="KW-0805">Transcription regulation</keyword>
<feature type="region of interest" description="Disordered" evidence="10">
    <location>
        <begin position="107"/>
        <end position="127"/>
    </location>
</feature>
<dbReference type="Pfam" id="PF04082">
    <property type="entry name" value="Fungal_trans"/>
    <property type="match status" value="1"/>
</dbReference>
<dbReference type="Pfam" id="PF00172">
    <property type="entry name" value="Zn_clus"/>
    <property type="match status" value="1"/>
</dbReference>
<proteinExistence type="predicted"/>
<dbReference type="GO" id="GO:0005634">
    <property type="term" value="C:nucleus"/>
    <property type="evidence" value="ECO:0007669"/>
    <property type="project" value="UniProtKB-SubCell"/>
</dbReference>
<evidence type="ECO:0000256" key="9">
    <source>
        <dbReference type="ARBA" id="ARBA00023242"/>
    </source>
</evidence>
<dbReference type="InParanoid" id="Q5B743"/>
<dbReference type="InterPro" id="IPR001138">
    <property type="entry name" value="Zn2Cys6_DnaBD"/>
</dbReference>
<keyword evidence="9" id="KW-0539">Nucleus</keyword>
<dbReference type="GO" id="GO:0006351">
    <property type="term" value="P:DNA-templated transcription"/>
    <property type="evidence" value="ECO:0007669"/>
    <property type="project" value="InterPro"/>
</dbReference>
<evidence type="ECO:0000256" key="7">
    <source>
        <dbReference type="ARBA" id="ARBA00023125"/>
    </source>
</evidence>
<dbReference type="EMBL" id="BN001302">
    <property type="protein sequence ID" value="CBF75722.1"/>
    <property type="molecule type" value="Genomic_DNA"/>
</dbReference>
<evidence type="ECO:0000256" key="2">
    <source>
        <dbReference type="ARBA" id="ARBA00022723"/>
    </source>
</evidence>
<dbReference type="OMA" id="CIRIACW"/>
<evidence type="ECO:0000256" key="4">
    <source>
        <dbReference type="ARBA" id="ARBA00022771"/>
    </source>
</evidence>
<dbReference type="GO" id="GO:0006357">
    <property type="term" value="P:regulation of transcription by RNA polymerase II"/>
    <property type="evidence" value="ECO:0000318"/>
    <property type="project" value="GO_Central"/>
</dbReference>
<dbReference type="eggNOG" id="KOG1721">
    <property type="taxonomic scope" value="Eukaryota"/>
</dbReference>
<evidence type="ECO:0000256" key="6">
    <source>
        <dbReference type="ARBA" id="ARBA00023015"/>
    </source>
</evidence>